<proteinExistence type="predicted"/>
<organism evidence="1 2">
    <name type="scientific">Zopfia rhizophila CBS 207.26</name>
    <dbReference type="NCBI Taxonomy" id="1314779"/>
    <lineage>
        <taxon>Eukaryota</taxon>
        <taxon>Fungi</taxon>
        <taxon>Dikarya</taxon>
        <taxon>Ascomycota</taxon>
        <taxon>Pezizomycotina</taxon>
        <taxon>Dothideomycetes</taxon>
        <taxon>Dothideomycetes incertae sedis</taxon>
        <taxon>Zopfiaceae</taxon>
        <taxon>Zopfia</taxon>
    </lineage>
</organism>
<evidence type="ECO:0000313" key="1">
    <source>
        <dbReference type="EMBL" id="KAF2191264.1"/>
    </source>
</evidence>
<protein>
    <submittedName>
        <fullName evidence="1">Uncharacterized protein</fullName>
    </submittedName>
</protein>
<accession>A0A6A6EHU1</accession>
<dbReference type="AlphaFoldDB" id="A0A6A6EHU1"/>
<dbReference type="Proteomes" id="UP000800200">
    <property type="component" value="Unassembled WGS sequence"/>
</dbReference>
<sequence>MTRSTNKSYPHHLLPSRSLPRSSLSLNSQFFVMDKSLSEEYATIMNSWPRLQDHPLNVFNAVALPHGNFELEIILPPYGSIGALSGIQPLESQTLHKKYADDPAIQRMVFSRDQLNTLSSRMESEEEHERRKKKAEYFVNLKDFEGRLSAFY</sequence>
<gene>
    <name evidence="1" type="ORF">K469DRAFT_720259</name>
</gene>
<keyword evidence="2" id="KW-1185">Reference proteome</keyword>
<name>A0A6A6EHU1_9PEZI</name>
<reference evidence="1" key="1">
    <citation type="journal article" date="2020" name="Stud. Mycol.">
        <title>101 Dothideomycetes genomes: a test case for predicting lifestyles and emergence of pathogens.</title>
        <authorList>
            <person name="Haridas S."/>
            <person name="Albert R."/>
            <person name="Binder M."/>
            <person name="Bloem J."/>
            <person name="Labutti K."/>
            <person name="Salamov A."/>
            <person name="Andreopoulos B."/>
            <person name="Baker S."/>
            <person name="Barry K."/>
            <person name="Bills G."/>
            <person name="Bluhm B."/>
            <person name="Cannon C."/>
            <person name="Castanera R."/>
            <person name="Culley D."/>
            <person name="Daum C."/>
            <person name="Ezra D."/>
            <person name="Gonzalez J."/>
            <person name="Henrissat B."/>
            <person name="Kuo A."/>
            <person name="Liang C."/>
            <person name="Lipzen A."/>
            <person name="Lutzoni F."/>
            <person name="Magnuson J."/>
            <person name="Mondo S."/>
            <person name="Nolan M."/>
            <person name="Ohm R."/>
            <person name="Pangilinan J."/>
            <person name="Park H.-J."/>
            <person name="Ramirez L."/>
            <person name="Alfaro M."/>
            <person name="Sun H."/>
            <person name="Tritt A."/>
            <person name="Yoshinaga Y."/>
            <person name="Zwiers L.-H."/>
            <person name="Turgeon B."/>
            <person name="Goodwin S."/>
            <person name="Spatafora J."/>
            <person name="Crous P."/>
            <person name="Grigoriev I."/>
        </authorList>
    </citation>
    <scope>NUCLEOTIDE SEQUENCE</scope>
    <source>
        <strain evidence="1">CBS 207.26</strain>
    </source>
</reference>
<evidence type="ECO:0000313" key="2">
    <source>
        <dbReference type="Proteomes" id="UP000800200"/>
    </source>
</evidence>
<dbReference type="EMBL" id="ML994617">
    <property type="protein sequence ID" value="KAF2191264.1"/>
    <property type="molecule type" value="Genomic_DNA"/>
</dbReference>